<sequence>MNLLSLLVTQVTTFDRGRIGPTTLVALGKRLERPLSFPDTYLTHRLIEAMLENYNGNTYVD</sequence>
<name>G0YQJ5_9CAUD</name>
<organism evidence="1 2">
    <name type="scientific">Erwinia phage vB_EamP-S6</name>
    <dbReference type="NCBI Taxonomy" id="1051675"/>
    <lineage>
        <taxon>Viruses</taxon>
        <taxon>Duplodnaviria</taxon>
        <taxon>Heunggongvirae</taxon>
        <taxon>Uroviricota</taxon>
        <taxon>Caudoviricetes</taxon>
        <taxon>Schitoviridae</taxon>
        <taxon>Waedenswilvirus</taxon>
        <taxon>Waedenswilvirus S6</taxon>
    </lineage>
</organism>
<protein>
    <submittedName>
        <fullName evidence="1">Gp103</fullName>
    </submittedName>
</protein>
<dbReference type="RefSeq" id="YP_007005839.1">
    <property type="nucleotide sequence ID" value="NC_019514.1"/>
</dbReference>
<keyword evidence="2" id="KW-1185">Reference proteome</keyword>
<reference evidence="1 2" key="1">
    <citation type="journal article" date="2011" name="Appl. Environ. Microbiol.">
        <title>Novel Virulent and Broad-Host-Range Erwinia amylovora Bacteriophages Reveal a High Degree of Mosaicism and a Relationship to Enterobacteriaceae Phages.</title>
        <authorList>
            <person name="Born Y."/>
            <person name="Fieseler L."/>
            <person name="Marazzi J."/>
            <person name="Lurz R."/>
            <person name="Duffy B."/>
            <person name="Loessner M.J."/>
        </authorList>
    </citation>
    <scope>NUCLEOTIDE SEQUENCE [LARGE SCALE GENOMIC DNA]</scope>
</reference>
<dbReference type="KEGG" id="vg:14013791"/>
<proteinExistence type="predicted"/>
<dbReference type="GeneID" id="14013791"/>
<evidence type="ECO:0000313" key="1">
    <source>
        <dbReference type="EMBL" id="AEJ81622.1"/>
    </source>
</evidence>
<accession>G0YQJ5</accession>
<dbReference type="EMBL" id="HQ728266">
    <property type="protein sequence ID" value="AEJ81622.1"/>
    <property type="molecule type" value="Genomic_DNA"/>
</dbReference>
<dbReference type="Proteomes" id="UP000008893">
    <property type="component" value="Segment"/>
</dbReference>
<evidence type="ECO:0000313" key="2">
    <source>
        <dbReference type="Proteomes" id="UP000008893"/>
    </source>
</evidence>